<dbReference type="Pfam" id="PF02518">
    <property type="entry name" value="HATPase_c"/>
    <property type="match status" value="1"/>
</dbReference>
<feature type="transmembrane region" description="Helical" evidence="11">
    <location>
        <begin position="35"/>
        <end position="53"/>
    </location>
</feature>
<keyword evidence="4" id="KW-0597">Phosphoprotein</keyword>
<dbReference type="Pfam" id="PF13755">
    <property type="entry name" value="Sensor_TM1"/>
    <property type="match status" value="1"/>
</dbReference>
<dbReference type="PANTHER" id="PTHR45436:SF5">
    <property type="entry name" value="SENSOR HISTIDINE KINASE TRCS"/>
    <property type="match status" value="1"/>
</dbReference>
<dbReference type="InterPro" id="IPR005467">
    <property type="entry name" value="His_kinase_dom"/>
</dbReference>
<dbReference type="SUPFAM" id="SSF55874">
    <property type="entry name" value="ATPase domain of HSP90 chaperone/DNA topoisomerase II/histidine kinase"/>
    <property type="match status" value="1"/>
</dbReference>
<comment type="subcellular location">
    <subcellularLocation>
        <location evidence="2">Membrane</location>
    </subcellularLocation>
</comment>
<evidence type="ECO:0000256" key="1">
    <source>
        <dbReference type="ARBA" id="ARBA00000085"/>
    </source>
</evidence>
<dbReference type="Gene3D" id="6.10.340.10">
    <property type="match status" value="1"/>
</dbReference>
<dbReference type="InterPro" id="IPR003661">
    <property type="entry name" value="HisK_dim/P_dom"/>
</dbReference>
<keyword evidence="8 11" id="KW-1133">Transmembrane helix</keyword>
<feature type="transmembrane region" description="Helical" evidence="11">
    <location>
        <begin position="224"/>
        <end position="245"/>
    </location>
</feature>
<dbReference type="SUPFAM" id="SSF158472">
    <property type="entry name" value="HAMP domain-like"/>
    <property type="match status" value="1"/>
</dbReference>
<evidence type="ECO:0000256" key="4">
    <source>
        <dbReference type="ARBA" id="ARBA00022553"/>
    </source>
</evidence>
<evidence type="ECO:0000259" key="12">
    <source>
        <dbReference type="PROSITE" id="PS50109"/>
    </source>
</evidence>
<dbReference type="InterPro" id="IPR050428">
    <property type="entry name" value="TCS_sensor_his_kinase"/>
</dbReference>
<accession>A0ABX0XJH9</accession>
<keyword evidence="10 11" id="KW-0472">Membrane</keyword>
<gene>
    <name evidence="14" type="ORF">GGR88_000797</name>
</gene>
<feature type="domain" description="HAMP" evidence="13">
    <location>
        <begin position="246"/>
        <end position="301"/>
    </location>
</feature>
<comment type="catalytic activity">
    <reaction evidence="1">
        <text>ATP + protein L-histidine = ADP + protein N-phospho-L-histidine.</text>
        <dbReference type="EC" id="2.7.13.3"/>
    </reaction>
</comment>
<evidence type="ECO:0000256" key="6">
    <source>
        <dbReference type="ARBA" id="ARBA00022692"/>
    </source>
</evidence>
<organism evidence="14 15">
    <name type="scientific">Sphingomonas jejuensis</name>
    <dbReference type="NCBI Taxonomy" id="904715"/>
    <lineage>
        <taxon>Bacteria</taxon>
        <taxon>Pseudomonadati</taxon>
        <taxon>Pseudomonadota</taxon>
        <taxon>Alphaproteobacteria</taxon>
        <taxon>Sphingomonadales</taxon>
        <taxon>Sphingomonadaceae</taxon>
        <taxon>Sphingomonas</taxon>
    </lineage>
</organism>
<dbReference type="GO" id="GO:0004673">
    <property type="term" value="F:protein histidine kinase activity"/>
    <property type="evidence" value="ECO:0007669"/>
    <property type="project" value="UniProtKB-EC"/>
</dbReference>
<sequence length="531" mass="57311">MAPAIASPKVEDPPRREPGDLALRWSGRVSLTRRILALNILVLAFLAGGFFYLDTYRARLIDSRVRELGREVQLVAAALRRLPADEHGALLAELGAATGARYRLYQGDRPVEDSWRLAPGSYGVRDPARATLAARGALAIDQLVNLVVWRRPLPPFAEPATDRAVAWPEVRAASDRGQAQAIVRAAADGTPIISAAAPITPGGAVLLSTTGARRILEVVRAERVRLGIVLAAALAASVLLSLFLARTIVRPLRRLVRAAVRVRLGRARDVVVPRLPSRRDEIGMLARALSDMSQGLNARIDATERFAADVAHEIKNPLASLRSAVDALDHVRDPAARDQLLGIVRDDVRRIDRLITDIADASRLDAQLARAPFERIDLGRLIEGLLANRPDRDSPASVAFARPQRDTAVVMGLPARLERVVDNLIDNALSFSPPGGVVRVTATRSGNDVLLSVEDDGPGVAPDAREAVFRRFHSDRPDGESFGRHSGLGLAIARTIVEGHDGQIHVEDRADGRSGARIVVVLPAADVEDPD</sequence>
<dbReference type="CDD" id="cd06225">
    <property type="entry name" value="HAMP"/>
    <property type="match status" value="1"/>
</dbReference>
<evidence type="ECO:0000256" key="3">
    <source>
        <dbReference type="ARBA" id="ARBA00012438"/>
    </source>
</evidence>
<dbReference type="EC" id="2.7.13.3" evidence="3"/>
<evidence type="ECO:0000256" key="7">
    <source>
        <dbReference type="ARBA" id="ARBA00022777"/>
    </source>
</evidence>
<evidence type="ECO:0000256" key="5">
    <source>
        <dbReference type="ARBA" id="ARBA00022679"/>
    </source>
</evidence>
<evidence type="ECO:0000256" key="2">
    <source>
        <dbReference type="ARBA" id="ARBA00004370"/>
    </source>
</evidence>
<keyword evidence="15" id="KW-1185">Reference proteome</keyword>
<dbReference type="CDD" id="cd00082">
    <property type="entry name" value="HisKA"/>
    <property type="match status" value="1"/>
</dbReference>
<dbReference type="SMART" id="SM00387">
    <property type="entry name" value="HATPase_c"/>
    <property type="match status" value="1"/>
</dbReference>
<dbReference type="InterPro" id="IPR025908">
    <property type="entry name" value="Sensor_TM1"/>
</dbReference>
<dbReference type="PROSITE" id="PS50109">
    <property type="entry name" value="HIS_KIN"/>
    <property type="match status" value="1"/>
</dbReference>
<dbReference type="Pfam" id="PF00672">
    <property type="entry name" value="HAMP"/>
    <property type="match status" value="1"/>
</dbReference>
<comment type="caution">
    <text evidence="14">The sequence shown here is derived from an EMBL/GenBank/DDBJ whole genome shotgun (WGS) entry which is preliminary data.</text>
</comment>
<evidence type="ECO:0000259" key="13">
    <source>
        <dbReference type="PROSITE" id="PS50885"/>
    </source>
</evidence>
<dbReference type="InterPro" id="IPR004358">
    <property type="entry name" value="Sig_transdc_His_kin-like_C"/>
</dbReference>
<dbReference type="EMBL" id="JAATJE010000001">
    <property type="protein sequence ID" value="NJC33323.1"/>
    <property type="molecule type" value="Genomic_DNA"/>
</dbReference>
<dbReference type="PRINTS" id="PR00344">
    <property type="entry name" value="BCTRLSENSOR"/>
</dbReference>
<dbReference type="PANTHER" id="PTHR45436">
    <property type="entry name" value="SENSOR HISTIDINE KINASE YKOH"/>
    <property type="match status" value="1"/>
</dbReference>
<evidence type="ECO:0000256" key="11">
    <source>
        <dbReference type="SAM" id="Phobius"/>
    </source>
</evidence>
<dbReference type="RefSeq" id="WP_167953223.1">
    <property type="nucleotide sequence ID" value="NZ_JAATJE010000001.1"/>
</dbReference>
<dbReference type="SMART" id="SM00304">
    <property type="entry name" value="HAMP"/>
    <property type="match status" value="1"/>
</dbReference>
<dbReference type="InterPro" id="IPR036890">
    <property type="entry name" value="HATPase_C_sf"/>
</dbReference>
<evidence type="ECO:0000256" key="10">
    <source>
        <dbReference type="ARBA" id="ARBA00023136"/>
    </source>
</evidence>
<dbReference type="PROSITE" id="PS50885">
    <property type="entry name" value="HAMP"/>
    <property type="match status" value="1"/>
</dbReference>
<dbReference type="InterPro" id="IPR036097">
    <property type="entry name" value="HisK_dim/P_sf"/>
</dbReference>
<name>A0ABX0XJH9_9SPHN</name>
<dbReference type="Pfam" id="PF00512">
    <property type="entry name" value="HisKA"/>
    <property type="match status" value="1"/>
</dbReference>
<dbReference type="SUPFAM" id="SSF47384">
    <property type="entry name" value="Homodimeric domain of signal transducing histidine kinase"/>
    <property type="match status" value="1"/>
</dbReference>
<feature type="domain" description="Histidine kinase" evidence="12">
    <location>
        <begin position="309"/>
        <end position="526"/>
    </location>
</feature>
<dbReference type="Gene3D" id="3.30.565.10">
    <property type="entry name" value="Histidine kinase-like ATPase, C-terminal domain"/>
    <property type="match status" value="1"/>
</dbReference>
<keyword evidence="5 14" id="KW-0808">Transferase</keyword>
<evidence type="ECO:0000256" key="9">
    <source>
        <dbReference type="ARBA" id="ARBA00023012"/>
    </source>
</evidence>
<reference evidence="14 15" key="1">
    <citation type="submission" date="2020-03" db="EMBL/GenBank/DDBJ databases">
        <title>Genomic Encyclopedia of Type Strains, Phase IV (KMG-IV): sequencing the most valuable type-strain genomes for metagenomic binning, comparative biology and taxonomic classification.</title>
        <authorList>
            <person name="Goeker M."/>
        </authorList>
    </citation>
    <scope>NUCLEOTIDE SEQUENCE [LARGE SCALE GENOMIC DNA]</scope>
    <source>
        <strain evidence="14 15">DSM 27651</strain>
    </source>
</reference>
<dbReference type="Gene3D" id="1.10.287.130">
    <property type="match status" value="1"/>
</dbReference>
<dbReference type="InterPro" id="IPR003594">
    <property type="entry name" value="HATPase_dom"/>
</dbReference>
<evidence type="ECO:0000313" key="14">
    <source>
        <dbReference type="EMBL" id="NJC33323.1"/>
    </source>
</evidence>
<keyword evidence="9" id="KW-0902">Two-component regulatory system</keyword>
<keyword evidence="6 11" id="KW-0812">Transmembrane</keyword>
<dbReference type="InterPro" id="IPR003660">
    <property type="entry name" value="HAMP_dom"/>
</dbReference>
<proteinExistence type="predicted"/>
<keyword evidence="7 14" id="KW-0418">Kinase</keyword>
<protein>
    <recommendedName>
        <fullName evidence="3">histidine kinase</fullName>
        <ecNumber evidence="3">2.7.13.3</ecNumber>
    </recommendedName>
</protein>
<dbReference type="SMART" id="SM00388">
    <property type="entry name" value="HisKA"/>
    <property type="match status" value="1"/>
</dbReference>
<evidence type="ECO:0000313" key="15">
    <source>
        <dbReference type="Proteomes" id="UP000734218"/>
    </source>
</evidence>
<dbReference type="Proteomes" id="UP000734218">
    <property type="component" value="Unassembled WGS sequence"/>
</dbReference>
<evidence type="ECO:0000256" key="8">
    <source>
        <dbReference type="ARBA" id="ARBA00022989"/>
    </source>
</evidence>